<organism evidence="1 2">
    <name type="scientific">Caenorhabditis bovis</name>
    <dbReference type="NCBI Taxonomy" id="2654633"/>
    <lineage>
        <taxon>Eukaryota</taxon>
        <taxon>Metazoa</taxon>
        <taxon>Ecdysozoa</taxon>
        <taxon>Nematoda</taxon>
        <taxon>Chromadorea</taxon>
        <taxon>Rhabditida</taxon>
        <taxon>Rhabditina</taxon>
        <taxon>Rhabditomorpha</taxon>
        <taxon>Rhabditoidea</taxon>
        <taxon>Rhabditidae</taxon>
        <taxon>Peloderinae</taxon>
        <taxon>Caenorhabditis</taxon>
    </lineage>
</organism>
<dbReference type="AlphaFoldDB" id="A0A8S1F8K0"/>
<accession>A0A8S1F8K0</accession>
<reference evidence="1 2" key="1">
    <citation type="submission" date="2020-04" db="EMBL/GenBank/DDBJ databases">
        <authorList>
            <person name="Laetsch R D."/>
            <person name="Stevens L."/>
            <person name="Kumar S."/>
            <person name="Blaxter L. M."/>
        </authorList>
    </citation>
    <scope>NUCLEOTIDE SEQUENCE [LARGE SCALE GENOMIC DNA]</scope>
</reference>
<protein>
    <submittedName>
        <fullName evidence="1">Uncharacterized protein</fullName>
    </submittedName>
</protein>
<keyword evidence="2" id="KW-1185">Reference proteome</keyword>
<proteinExistence type="predicted"/>
<gene>
    <name evidence="1" type="ORF">CBOVIS_LOCUS11694</name>
</gene>
<sequence length="329" mass="38476">MLSAHNSKMEHYLKQFKADPTIRRCYSATTLFDSHRTSERVETSETPSVNCLSMNWMQSLNPYKCFYQITLIPQVLKSIDEEFPKNHVAPHKWHVIDDIVAVVDDVVYVVKPTENINQISQLIWNWMLNNPLEDVCPKTGEYCIFHLIGQSPASYLRVAIISSHGECLTLIQLDNGRLLTVEKHRARLFRLPNELMKYHTVFHSLKLDGSMSSNEMLWTIKKIRERKTIFINKSDVTSLPVVNCYSTKKRFMSESSIEPMDNIGQVFDYDIDYIDDVFWDEQLPDIDHLKKCKEISDEFLKTEIQKLERDENWVPTMITKCDSGAFWHC</sequence>
<name>A0A8S1F8K0_9PELO</name>
<dbReference type="EMBL" id="CADEPM010000010">
    <property type="protein sequence ID" value="CAB3410132.1"/>
    <property type="molecule type" value="Genomic_DNA"/>
</dbReference>
<evidence type="ECO:0000313" key="1">
    <source>
        <dbReference type="EMBL" id="CAB3410132.1"/>
    </source>
</evidence>
<dbReference type="Proteomes" id="UP000494206">
    <property type="component" value="Unassembled WGS sequence"/>
</dbReference>
<comment type="caution">
    <text evidence="1">The sequence shown here is derived from an EMBL/GenBank/DDBJ whole genome shotgun (WGS) entry which is preliminary data.</text>
</comment>
<evidence type="ECO:0000313" key="2">
    <source>
        <dbReference type="Proteomes" id="UP000494206"/>
    </source>
</evidence>